<proteinExistence type="predicted"/>
<reference evidence="1" key="1">
    <citation type="journal article" date="2011" name="Genome Biol.">
        <title>The draft genome of the carcinogenic human liver fluke Clonorchis sinensis.</title>
        <authorList>
            <person name="Wang X."/>
            <person name="Chen W."/>
            <person name="Huang Y."/>
            <person name="Sun J."/>
            <person name="Men J."/>
            <person name="Liu H."/>
            <person name="Luo F."/>
            <person name="Guo L."/>
            <person name="Lv X."/>
            <person name="Deng C."/>
            <person name="Zhou C."/>
            <person name="Fan Y."/>
            <person name="Li X."/>
            <person name="Huang L."/>
            <person name="Hu Y."/>
            <person name="Liang C."/>
            <person name="Hu X."/>
            <person name="Xu J."/>
            <person name="Yu X."/>
        </authorList>
    </citation>
    <scope>NUCLEOTIDE SEQUENCE [LARGE SCALE GENOMIC DNA]</scope>
    <source>
        <strain evidence="1">Henan</strain>
    </source>
</reference>
<organism evidence="1 2">
    <name type="scientific">Clonorchis sinensis</name>
    <name type="common">Chinese liver fluke</name>
    <dbReference type="NCBI Taxonomy" id="79923"/>
    <lineage>
        <taxon>Eukaryota</taxon>
        <taxon>Metazoa</taxon>
        <taxon>Spiralia</taxon>
        <taxon>Lophotrochozoa</taxon>
        <taxon>Platyhelminthes</taxon>
        <taxon>Trematoda</taxon>
        <taxon>Digenea</taxon>
        <taxon>Opisthorchiida</taxon>
        <taxon>Opisthorchiata</taxon>
        <taxon>Opisthorchiidae</taxon>
        <taxon>Clonorchis</taxon>
    </lineage>
</organism>
<name>G7YE80_CLOSI</name>
<dbReference type="Proteomes" id="UP000008909">
    <property type="component" value="Unassembled WGS sequence"/>
</dbReference>
<evidence type="ECO:0000313" key="1">
    <source>
        <dbReference type="EMBL" id="GAA51263.1"/>
    </source>
</evidence>
<accession>G7YE80</accession>
<reference key="2">
    <citation type="submission" date="2011-10" db="EMBL/GenBank/DDBJ databases">
        <title>The genome and transcriptome sequence of Clonorchis sinensis provide insights into the carcinogenic liver fluke.</title>
        <authorList>
            <person name="Wang X."/>
            <person name="Huang Y."/>
            <person name="Chen W."/>
            <person name="Liu H."/>
            <person name="Guo L."/>
            <person name="Chen Y."/>
            <person name="Luo F."/>
            <person name="Zhou W."/>
            <person name="Sun J."/>
            <person name="Mao Q."/>
            <person name="Liang P."/>
            <person name="Zhou C."/>
            <person name="Tian Y."/>
            <person name="Men J."/>
            <person name="Lv X."/>
            <person name="Huang L."/>
            <person name="Zhou J."/>
            <person name="Hu Y."/>
            <person name="Li R."/>
            <person name="Zhang F."/>
            <person name="Lei H."/>
            <person name="Li X."/>
            <person name="Hu X."/>
            <person name="Liang C."/>
            <person name="Xu J."/>
            <person name="Wu Z."/>
            <person name="Yu X."/>
        </authorList>
    </citation>
    <scope>NUCLEOTIDE SEQUENCE</scope>
    <source>
        <strain>Henan</strain>
    </source>
</reference>
<dbReference type="AlphaFoldDB" id="G7YE80"/>
<evidence type="ECO:0000313" key="2">
    <source>
        <dbReference type="Proteomes" id="UP000008909"/>
    </source>
</evidence>
<keyword evidence="2" id="KW-1185">Reference proteome</keyword>
<protein>
    <submittedName>
        <fullName evidence="1">Uncharacterized protein</fullName>
    </submittedName>
</protein>
<sequence>MQSNTHSVLRYERAHYKCSKRSAKTNEKSRNLKQLCLHMSFSRGSANAFAVKGENGSEDTTRIDAREDWGTRLLSNISVPLHLEKSAQKAFAVLRMIRRTFSGVIRVDFQIPYGAHVRPLLEYAKPVVYSGCTKDVVLIKRVQRAATKIVAGLKSVDYEMRPSVFDLSLQGYCRLQGDLMITYPV</sequence>
<dbReference type="EMBL" id="DF143131">
    <property type="protein sequence ID" value="GAA51263.1"/>
    <property type="molecule type" value="Genomic_DNA"/>
</dbReference>
<gene>
    <name evidence="1" type="ORF">CLF_105799</name>
</gene>